<protein>
    <submittedName>
        <fullName evidence="2">Uncharacterized protein</fullName>
    </submittedName>
</protein>
<evidence type="ECO:0000256" key="1">
    <source>
        <dbReference type="SAM" id="Phobius"/>
    </source>
</evidence>
<dbReference type="EMBL" id="ACZI02000001">
    <property type="protein sequence ID" value="EFV12097.2"/>
    <property type="molecule type" value="Genomic_DNA"/>
</dbReference>
<keyword evidence="1" id="KW-0472">Membrane</keyword>
<dbReference type="HOGENOM" id="CLU_1184391_0_0_11"/>
<evidence type="ECO:0000313" key="2">
    <source>
        <dbReference type="EMBL" id="EFV12097.2"/>
    </source>
</evidence>
<name>E5XU98_SEGRC</name>
<keyword evidence="1" id="KW-0812">Transmembrane</keyword>
<sequence>MTGPGLVPLEVRRGGMRLFVWWVNLTVAVVGVMIFGVRAGEALANARHGATGPLVPSFSWTRTTETVRVPPAEPGGPTTERTLVLPRRAEAPEPALRPQAAPRTEPLRHTPLRWLLSALLVASWSAMAVLYRRIPSRTRSLVLRWLRADWLLCGTMLLALGLQFSVAGFVATGSRQCAEFAVQFRGTLLVAMVMLLVLRLFFRPSDAAAAHGREGEAARLAADGGTGAGGRLHG</sequence>
<comment type="caution">
    <text evidence="2">The sequence shown here is derived from an EMBL/GenBank/DDBJ whole genome shotgun (WGS) entry which is preliminary data.</text>
</comment>
<dbReference type="STRING" id="679197.HMPREF9336_03070"/>
<feature type="transmembrane region" description="Helical" evidence="1">
    <location>
        <begin position="18"/>
        <end position="37"/>
    </location>
</feature>
<gene>
    <name evidence="2" type="ORF">HMPREF9336_03070</name>
</gene>
<feature type="transmembrane region" description="Helical" evidence="1">
    <location>
        <begin position="150"/>
        <end position="170"/>
    </location>
</feature>
<organism evidence="2 3">
    <name type="scientific">Segniliparus rugosus (strain ATCC BAA-974 / DSM 45345 / CCUG 50838 / CIP 108380 / JCM 13579 / CDC 945)</name>
    <dbReference type="NCBI Taxonomy" id="679197"/>
    <lineage>
        <taxon>Bacteria</taxon>
        <taxon>Bacillati</taxon>
        <taxon>Actinomycetota</taxon>
        <taxon>Actinomycetes</taxon>
        <taxon>Mycobacteriales</taxon>
        <taxon>Segniliparaceae</taxon>
        <taxon>Segniliparus</taxon>
    </lineage>
</organism>
<keyword evidence="1" id="KW-1133">Transmembrane helix</keyword>
<accession>E5XU98</accession>
<keyword evidence="3" id="KW-1185">Reference proteome</keyword>
<dbReference type="Proteomes" id="UP000004816">
    <property type="component" value="Unassembled WGS sequence"/>
</dbReference>
<dbReference type="RefSeq" id="WP_021029951.1">
    <property type="nucleotide sequence ID" value="NZ_KI391953.1"/>
</dbReference>
<feature type="transmembrane region" description="Helical" evidence="1">
    <location>
        <begin position="112"/>
        <end position="130"/>
    </location>
</feature>
<feature type="transmembrane region" description="Helical" evidence="1">
    <location>
        <begin position="182"/>
        <end position="202"/>
    </location>
</feature>
<dbReference type="AlphaFoldDB" id="E5XU98"/>
<evidence type="ECO:0000313" key="3">
    <source>
        <dbReference type="Proteomes" id="UP000004816"/>
    </source>
</evidence>
<proteinExistence type="predicted"/>
<reference evidence="2 3" key="1">
    <citation type="journal article" date="2011" name="Stand. Genomic Sci.">
        <title>High quality draft genome sequence of Segniliparus rugosus CDC 945(T)= (ATCC BAA-974(T)).</title>
        <authorList>
            <person name="Earl A.M."/>
            <person name="Desjardins C.A."/>
            <person name="Fitzgerald M.G."/>
            <person name="Arachchi H.M."/>
            <person name="Zeng Q."/>
            <person name="Mehta T."/>
            <person name="Griggs A."/>
            <person name="Birren B.W."/>
            <person name="Toney N.C."/>
            <person name="Carr J."/>
            <person name="Posey J."/>
            <person name="Butler W.R."/>
        </authorList>
    </citation>
    <scope>NUCLEOTIDE SEQUENCE [LARGE SCALE GENOMIC DNA]</scope>
    <source>
        <strain evidence="3">ATCC BAA-974 / DSM 45345 / CCUG 50838 / CIP 108380 / JCM 13579 / CDC 945</strain>
    </source>
</reference>